<name>J0WLR0_AURST</name>
<feature type="region of interest" description="Disordered" evidence="2">
    <location>
        <begin position="1"/>
        <end position="32"/>
    </location>
</feature>
<evidence type="ECO:0000313" key="4">
    <source>
        <dbReference type="Proteomes" id="UP000006514"/>
    </source>
</evidence>
<dbReference type="Proteomes" id="UP000006514">
    <property type="component" value="Unassembled WGS sequence"/>
</dbReference>
<evidence type="ECO:0000256" key="2">
    <source>
        <dbReference type="SAM" id="MobiDB-lite"/>
    </source>
</evidence>
<keyword evidence="1" id="KW-0175">Coiled coil</keyword>
<feature type="compositionally biased region" description="Basic residues" evidence="2">
    <location>
        <begin position="216"/>
        <end position="225"/>
    </location>
</feature>
<dbReference type="OrthoDB" id="3235325at2759"/>
<keyword evidence="4" id="KW-1185">Reference proteome</keyword>
<feature type="region of interest" description="Disordered" evidence="2">
    <location>
        <begin position="295"/>
        <end position="364"/>
    </location>
</feature>
<accession>J0WLR0</accession>
<feature type="compositionally biased region" description="Pro residues" evidence="2">
    <location>
        <begin position="348"/>
        <end position="358"/>
    </location>
</feature>
<reference evidence="4" key="1">
    <citation type="journal article" date="2012" name="Science">
        <title>The Paleozoic origin of enzymatic lignin decomposition reconstructed from 31 fungal genomes.</title>
        <authorList>
            <person name="Floudas D."/>
            <person name="Binder M."/>
            <person name="Riley R."/>
            <person name="Barry K."/>
            <person name="Blanchette R.A."/>
            <person name="Henrissat B."/>
            <person name="Martinez A.T."/>
            <person name="Otillar R."/>
            <person name="Spatafora J.W."/>
            <person name="Yadav J.S."/>
            <person name="Aerts A."/>
            <person name="Benoit I."/>
            <person name="Boyd A."/>
            <person name="Carlson A."/>
            <person name="Copeland A."/>
            <person name="Coutinho P.M."/>
            <person name="de Vries R.P."/>
            <person name="Ferreira P."/>
            <person name="Findley K."/>
            <person name="Foster B."/>
            <person name="Gaskell J."/>
            <person name="Glotzer D."/>
            <person name="Gorecki P."/>
            <person name="Heitman J."/>
            <person name="Hesse C."/>
            <person name="Hori C."/>
            <person name="Igarashi K."/>
            <person name="Jurgens J.A."/>
            <person name="Kallen N."/>
            <person name="Kersten P."/>
            <person name="Kohler A."/>
            <person name="Kuees U."/>
            <person name="Kumar T.K.A."/>
            <person name="Kuo A."/>
            <person name="LaButti K."/>
            <person name="Larrondo L.F."/>
            <person name="Lindquist E."/>
            <person name="Ling A."/>
            <person name="Lombard V."/>
            <person name="Lucas S."/>
            <person name="Lundell T."/>
            <person name="Martin R."/>
            <person name="McLaughlin D.J."/>
            <person name="Morgenstern I."/>
            <person name="Morin E."/>
            <person name="Murat C."/>
            <person name="Nagy L.G."/>
            <person name="Nolan M."/>
            <person name="Ohm R.A."/>
            <person name="Patyshakuliyeva A."/>
            <person name="Rokas A."/>
            <person name="Ruiz-Duenas F.J."/>
            <person name="Sabat G."/>
            <person name="Salamov A."/>
            <person name="Samejima M."/>
            <person name="Schmutz J."/>
            <person name="Slot J.C."/>
            <person name="St John F."/>
            <person name="Stenlid J."/>
            <person name="Sun H."/>
            <person name="Sun S."/>
            <person name="Syed K."/>
            <person name="Tsang A."/>
            <person name="Wiebenga A."/>
            <person name="Young D."/>
            <person name="Pisabarro A."/>
            <person name="Eastwood D.C."/>
            <person name="Martin F."/>
            <person name="Cullen D."/>
            <person name="Grigoriev I.V."/>
            <person name="Hibbett D.S."/>
        </authorList>
    </citation>
    <scope>NUCLEOTIDE SEQUENCE [LARGE SCALE GENOMIC DNA]</scope>
    <source>
        <strain evidence="4">TFB10046</strain>
    </source>
</reference>
<dbReference type="AlphaFoldDB" id="J0WLR0"/>
<organism evidence="3 4">
    <name type="scientific">Auricularia subglabra (strain TFB-10046 / SS5)</name>
    <name type="common">White-rot fungus</name>
    <name type="synonym">Auricularia delicata (strain TFB10046)</name>
    <dbReference type="NCBI Taxonomy" id="717982"/>
    <lineage>
        <taxon>Eukaryota</taxon>
        <taxon>Fungi</taxon>
        <taxon>Dikarya</taxon>
        <taxon>Basidiomycota</taxon>
        <taxon>Agaricomycotina</taxon>
        <taxon>Agaricomycetes</taxon>
        <taxon>Auriculariales</taxon>
        <taxon>Auriculariaceae</taxon>
        <taxon>Auricularia</taxon>
    </lineage>
</organism>
<dbReference type="eggNOG" id="ENOG502R183">
    <property type="taxonomic scope" value="Eukaryota"/>
</dbReference>
<sequence length="430" mass="46786">MSSTSPTDMTFGLDAFASQPGSGRPDSMLFRPNNDVYYSQQTSSPPLDPAFLLQQISSLTRELEAARAALQERKVAFAEVLQELEKARAITSLGPEMLPSPSRAEHPLVTNWMEPSETDDGRFHYIVDANGAYVGDARCVVIKECGKWCFQELLQRGIAKATWGAHGYLAMVLFINALERAFPELQLCADHWKAKELARMLYPDWIARRGKELKVTKKPKAKSAKRKEPPPSSQDSEDDAAFLSDVSPPAKKARGTEPSVAKPAHAQAQRTKALALLQPKPKPAMRQLAQPPSLLQLQGPSEPQPTPEGSARTGDPASQAEAPGAQERSADRSAEHDEQHTSLQPSSLSPPPLQPPPAAVDVASSTPAVPVKGFRLYPNSVKPVQVLRCEWAASKDRSQHKTPIWEAYLRSPDGQAALSATTARLLAAST</sequence>
<feature type="region of interest" description="Disordered" evidence="2">
    <location>
        <begin position="213"/>
        <end position="271"/>
    </location>
</feature>
<dbReference type="EMBL" id="JH688332">
    <property type="protein sequence ID" value="EJD33268.1"/>
    <property type="molecule type" value="Genomic_DNA"/>
</dbReference>
<protein>
    <submittedName>
        <fullName evidence="3">Uncharacterized protein</fullName>
    </submittedName>
</protein>
<feature type="compositionally biased region" description="Basic and acidic residues" evidence="2">
    <location>
        <begin position="328"/>
        <end position="340"/>
    </location>
</feature>
<evidence type="ECO:0000256" key="1">
    <source>
        <dbReference type="SAM" id="Coils"/>
    </source>
</evidence>
<dbReference type="KEGG" id="adl:AURDEDRAFT_117911"/>
<proteinExistence type="predicted"/>
<gene>
    <name evidence="3" type="ORF">AURDEDRAFT_117911</name>
</gene>
<evidence type="ECO:0000313" key="3">
    <source>
        <dbReference type="EMBL" id="EJD33268.1"/>
    </source>
</evidence>
<feature type="coiled-coil region" evidence="1">
    <location>
        <begin position="53"/>
        <end position="87"/>
    </location>
</feature>
<dbReference type="InParanoid" id="J0WLR0"/>